<name>A0A7G9Z9B9_9EURY</name>
<protein>
    <submittedName>
        <fullName evidence="1">Uncharacterized protein</fullName>
    </submittedName>
</protein>
<dbReference type="Gene3D" id="3.30.870.10">
    <property type="entry name" value="Endonuclease Chain A"/>
    <property type="match status" value="1"/>
</dbReference>
<dbReference type="SUPFAM" id="SSF56024">
    <property type="entry name" value="Phospholipase D/nuclease"/>
    <property type="match status" value="1"/>
</dbReference>
<dbReference type="AlphaFoldDB" id="A0A7G9Z9B9"/>
<organism evidence="1">
    <name type="scientific">Candidatus Methanophaga sp. ANME-1 ERB7</name>
    <dbReference type="NCBI Taxonomy" id="2759913"/>
    <lineage>
        <taxon>Archaea</taxon>
        <taxon>Methanobacteriati</taxon>
        <taxon>Methanobacteriota</taxon>
        <taxon>Stenosarchaea group</taxon>
        <taxon>Methanomicrobia</taxon>
        <taxon>Candidatus Methanophagales</taxon>
        <taxon>Candidatus Methanophagaceae</taxon>
        <taxon>Candidatus Methanophaga</taxon>
    </lineage>
</organism>
<gene>
    <name evidence="1" type="ORF">IPLBMFHP_00039</name>
</gene>
<sequence>MQGLIEVQNTRPKKFRARKPRLAFKTLLQQKRENMETALQKTIEVASQIEEIISKEIPTAPKERTFRTTAVGVEEAVEMLRLNFEEAEKEICIILQHAYPDDECNLKYSGTTVAKEVINASERGVKIRALLNEKFIIFEMGYLKEQEIKEKIDKVEIRVMKRATPSYFEGF</sequence>
<reference evidence="1" key="1">
    <citation type="submission" date="2020-06" db="EMBL/GenBank/DDBJ databases">
        <title>Unique genomic features of the anaerobic methanotrophic archaea.</title>
        <authorList>
            <person name="Chadwick G.L."/>
            <person name="Skennerton C.T."/>
            <person name="Laso-Perez R."/>
            <person name="Leu A.O."/>
            <person name="Speth D.R."/>
            <person name="Yu H."/>
            <person name="Morgan-Lang C."/>
            <person name="Hatzenpichler R."/>
            <person name="Goudeau D."/>
            <person name="Malmstrom R."/>
            <person name="Brazelton W.J."/>
            <person name="Woyke T."/>
            <person name="Hallam S.J."/>
            <person name="Tyson G.W."/>
            <person name="Wegener G."/>
            <person name="Boetius A."/>
            <person name="Orphan V."/>
        </authorList>
    </citation>
    <scope>NUCLEOTIDE SEQUENCE</scope>
</reference>
<accession>A0A7G9Z9B9</accession>
<evidence type="ECO:0000313" key="1">
    <source>
        <dbReference type="EMBL" id="QNO56853.1"/>
    </source>
</evidence>
<dbReference type="EMBL" id="MT631670">
    <property type="protein sequence ID" value="QNO56853.1"/>
    <property type="molecule type" value="Genomic_DNA"/>
</dbReference>
<proteinExistence type="predicted"/>